<evidence type="ECO:0000313" key="3">
    <source>
        <dbReference type="EMBL" id="MPN48546.1"/>
    </source>
</evidence>
<gene>
    <name evidence="3" type="ORF">SDC9_196156</name>
</gene>
<dbReference type="GO" id="GO:0106361">
    <property type="term" value="F:protein-arginine rhamnosyltransferase activity"/>
    <property type="evidence" value="ECO:0007669"/>
    <property type="project" value="InterPro"/>
</dbReference>
<dbReference type="Pfam" id="PF10093">
    <property type="entry name" value="EarP"/>
    <property type="match status" value="1"/>
</dbReference>
<dbReference type="AlphaFoldDB" id="A0A645IC99"/>
<organism evidence="3">
    <name type="scientific">bioreactor metagenome</name>
    <dbReference type="NCBI Taxonomy" id="1076179"/>
    <lineage>
        <taxon>unclassified sequences</taxon>
        <taxon>metagenomes</taxon>
        <taxon>ecological metagenomes</taxon>
    </lineage>
</organism>
<name>A0A645IC99_9ZZZZ</name>
<evidence type="ECO:0000256" key="1">
    <source>
        <dbReference type="ARBA" id="ARBA00022676"/>
    </source>
</evidence>
<keyword evidence="2" id="KW-0808">Transferase</keyword>
<sequence>MRGEDSFVRAQWAGRPFVWQIYRQDDDAHLGKLDAFVDRYCADLAEPAASALRQLFLAWNTGSDCAAAWADFLAHYDAIARHAAAWNAALREQRDLATNLVNFCAEQV</sequence>
<evidence type="ECO:0000256" key="2">
    <source>
        <dbReference type="ARBA" id="ARBA00022679"/>
    </source>
</evidence>
<reference evidence="3" key="1">
    <citation type="submission" date="2019-08" db="EMBL/GenBank/DDBJ databases">
        <authorList>
            <person name="Kucharzyk K."/>
            <person name="Murdoch R.W."/>
            <person name="Higgins S."/>
            <person name="Loffler F."/>
        </authorList>
    </citation>
    <scope>NUCLEOTIDE SEQUENCE</scope>
</reference>
<dbReference type="EMBL" id="VSSQ01110978">
    <property type="protein sequence ID" value="MPN48546.1"/>
    <property type="molecule type" value="Genomic_DNA"/>
</dbReference>
<keyword evidence="1" id="KW-0328">Glycosyltransferase</keyword>
<comment type="caution">
    <text evidence="3">The sequence shown here is derived from an EMBL/GenBank/DDBJ whole genome shotgun (WGS) entry which is preliminary data.</text>
</comment>
<accession>A0A645IC99</accession>
<proteinExistence type="predicted"/>
<protein>
    <submittedName>
        <fullName evidence="3">Uncharacterized protein</fullName>
    </submittedName>
</protein>
<dbReference type="InterPro" id="IPR016633">
    <property type="entry name" value="EarP"/>
</dbReference>